<name>A0ABY0MLC4_9BACT</name>
<sequence>MRTFLRWVIQSRLARRLLAAALAVIVEELGAADRFTRRAYGNSPYGDSAHEW</sequence>
<evidence type="ECO:0000313" key="2">
    <source>
        <dbReference type="Proteomes" id="UP000198717"/>
    </source>
</evidence>
<dbReference type="Proteomes" id="UP000198717">
    <property type="component" value="Unassembled WGS sequence"/>
</dbReference>
<protein>
    <submittedName>
        <fullName evidence="1">Uncharacterized protein</fullName>
    </submittedName>
</protein>
<keyword evidence="2" id="KW-1185">Reference proteome</keyword>
<dbReference type="EMBL" id="FNAJ01000003">
    <property type="protein sequence ID" value="SDD86751.1"/>
    <property type="molecule type" value="Genomic_DNA"/>
</dbReference>
<evidence type="ECO:0000313" key="1">
    <source>
        <dbReference type="EMBL" id="SDD86751.1"/>
    </source>
</evidence>
<dbReference type="RefSeq" id="WP_167371067.1">
    <property type="nucleotide sequence ID" value="NZ_BJVY01000014.1"/>
</dbReference>
<organism evidence="1 2">
    <name type="scientific">Myxococcus virescens</name>
    <dbReference type="NCBI Taxonomy" id="83456"/>
    <lineage>
        <taxon>Bacteria</taxon>
        <taxon>Pseudomonadati</taxon>
        <taxon>Myxococcota</taxon>
        <taxon>Myxococcia</taxon>
        <taxon>Myxococcales</taxon>
        <taxon>Cystobacterineae</taxon>
        <taxon>Myxococcaceae</taxon>
        <taxon>Myxococcus</taxon>
    </lineage>
</organism>
<comment type="caution">
    <text evidence="1">The sequence shown here is derived from an EMBL/GenBank/DDBJ whole genome shotgun (WGS) entry which is preliminary data.</text>
</comment>
<gene>
    <name evidence="1" type="ORF">SAMN04488504_1035</name>
</gene>
<reference evidence="1 2" key="1">
    <citation type="submission" date="2016-10" db="EMBL/GenBank/DDBJ databases">
        <authorList>
            <person name="Varghese N."/>
            <person name="Submissions S."/>
        </authorList>
    </citation>
    <scope>NUCLEOTIDE SEQUENCE [LARGE SCALE GENOMIC DNA]</scope>
    <source>
        <strain evidence="1 2">DSM 2260</strain>
    </source>
</reference>
<proteinExistence type="predicted"/>
<accession>A0ABY0MLC4</accession>